<evidence type="ECO:0000256" key="9">
    <source>
        <dbReference type="ARBA" id="ARBA00024386"/>
    </source>
</evidence>
<proteinExistence type="inferred from homology"/>
<comment type="pathway">
    <text evidence="8 14">Sulfur metabolism; hydrogen sulfide biosynthesis; sulfite from sulfate.</text>
</comment>
<evidence type="ECO:0000256" key="8">
    <source>
        <dbReference type="ARBA" id="ARBA00024327"/>
    </source>
</evidence>
<evidence type="ECO:0000256" key="6">
    <source>
        <dbReference type="ARBA" id="ARBA00023014"/>
    </source>
</evidence>
<dbReference type="GO" id="GO:0070814">
    <property type="term" value="P:hydrogen sulfide biosynthetic process"/>
    <property type="evidence" value="ECO:0007669"/>
    <property type="project" value="UniProtKB-UniRule"/>
</dbReference>
<feature type="binding site" evidence="14">
    <location>
        <position position="141"/>
    </location>
    <ligand>
        <name>[4Fe-4S] cluster</name>
        <dbReference type="ChEBI" id="CHEBI:49883"/>
    </ligand>
</feature>
<dbReference type="PANTHER" id="PTHR46482">
    <property type="entry name" value="5'-ADENYLYLSULFATE REDUCTASE 3, CHLOROPLASTIC"/>
    <property type="match status" value="1"/>
</dbReference>
<feature type="binding site" evidence="14">
    <location>
        <position position="140"/>
    </location>
    <ligand>
        <name>[4Fe-4S] cluster</name>
        <dbReference type="ChEBI" id="CHEBI:49883"/>
    </ligand>
</feature>
<dbReference type="Proteomes" id="UP000002033">
    <property type="component" value="Chromosome"/>
</dbReference>
<feature type="domain" description="Phosphoadenosine phosphosulphate reductase" evidence="15">
    <location>
        <begin position="55"/>
        <end position="229"/>
    </location>
</feature>
<dbReference type="PIRSF" id="PIRSF000857">
    <property type="entry name" value="PAPS_reductase"/>
    <property type="match status" value="1"/>
</dbReference>
<dbReference type="EMBL" id="CP002083">
    <property type="protein sequence ID" value="ADJ22862.1"/>
    <property type="molecule type" value="Genomic_DNA"/>
</dbReference>
<sequence length="269" mass="29389">MTLFEATASPASGGASDPHAATQQATAADLDRVLGDLPTLGERIKAIRAAIDGTIAFSTSLGIEDQAITHAIAETGAEIDIFTLDTGRHFPETLDTLFDTEGKYGLRIRVMYPDAAEVEDLVANDGIYGFRYSVDARKACCEVRKVRPLNRALNGAAAWVTGLRREQSQGRAHVHFATYDPAQKLIKLNPIADWSLATLEDYVATNKIPVNALHAKGFPSIGCQPCTRAIKPGEDIRAGRWWWESEDKKECGLHTQREDPGFEEKDHAA</sequence>
<dbReference type="InterPro" id="IPR004511">
    <property type="entry name" value="PAPS/APS_Rdtase"/>
</dbReference>
<keyword evidence="4 14" id="KW-0560">Oxidoreductase</keyword>
<dbReference type="GO" id="GO:0004604">
    <property type="term" value="F:phosphoadenylyl-sulfate reductase (thioredoxin) activity"/>
    <property type="evidence" value="ECO:0007669"/>
    <property type="project" value="UniProtKB-UniRule"/>
</dbReference>
<dbReference type="RefSeq" id="WP_013215077.1">
    <property type="nucleotide sequence ID" value="NC_014313.1"/>
</dbReference>
<dbReference type="OrthoDB" id="9794018at2"/>
<evidence type="ECO:0000256" key="5">
    <source>
        <dbReference type="ARBA" id="ARBA00023004"/>
    </source>
</evidence>
<evidence type="ECO:0000256" key="10">
    <source>
        <dbReference type="ARBA" id="ARBA00029514"/>
    </source>
</evidence>
<feature type="active site" description="Nucleophile; cysteine thiosulfonate intermediate" evidence="14">
    <location>
        <position position="251"/>
    </location>
</feature>
<comment type="subcellular location">
    <subcellularLocation>
        <location evidence="14">Cytoplasm</location>
    </subcellularLocation>
</comment>
<gene>
    <name evidence="14" type="primary">cysH</name>
    <name evidence="16" type="ordered locus">Hden_1048</name>
</gene>
<accession>D8JV46</accession>
<evidence type="ECO:0000256" key="2">
    <source>
        <dbReference type="ARBA" id="ARBA00022490"/>
    </source>
</evidence>
<keyword evidence="3 14" id="KW-0479">Metal-binding</keyword>
<dbReference type="GO" id="GO:0043866">
    <property type="term" value="F:adenylyl-sulfate reductase (thioredoxin) activity"/>
    <property type="evidence" value="ECO:0007669"/>
    <property type="project" value="UniProtKB-EC"/>
</dbReference>
<evidence type="ECO:0000256" key="3">
    <source>
        <dbReference type="ARBA" id="ARBA00022723"/>
    </source>
</evidence>
<dbReference type="eggNOG" id="COG0175">
    <property type="taxonomic scope" value="Bacteria"/>
</dbReference>
<evidence type="ECO:0000256" key="13">
    <source>
        <dbReference type="ARBA" id="ARBA00048441"/>
    </source>
</evidence>
<evidence type="ECO:0000256" key="11">
    <source>
        <dbReference type="ARBA" id="ARBA00030894"/>
    </source>
</evidence>
<comment type="function">
    <text evidence="7 14">Catalyzes the formation of sulfite from adenosine 5'-phosphosulfate (APS) using thioredoxin as an electron donor.</text>
</comment>
<dbReference type="SUPFAM" id="SSF52402">
    <property type="entry name" value="Adenine nucleotide alpha hydrolases-like"/>
    <property type="match status" value="1"/>
</dbReference>
<feature type="binding site" evidence="14">
    <location>
        <position position="223"/>
    </location>
    <ligand>
        <name>[4Fe-4S] cluster</name>
        <dbReference type="ChEBI" id="CHEBI:49883"/>
    </ligand>
</feature>
<comment type="catalytic activity">
    <reaction evidence="13 14">
        <text>[thioredoxin]-disulfide + sulfite + AMP + 2 H(+) = adenosine 5'-phosphosulfate + [thioredoxin]-dithiol</text>
        <dbReference type="Rhea" id="RHEA:21976"/>
        <dbReference type="Rhea" id="RHEA-COMP:10698"/>
        <dbReference type="Rhea" id="RHEA-COMP:10700"/>
        <dbReference type="ChEBI" id="CHEBI:15378"/>
        <dbReference type="ChEBI" id="CHEBI:17359"/>
        <dbReference type="ChEBI" id="CHEBI:29950"/>
        <dbReference type="ChEBI" id="CHEBI:50058"/>
        <dbReference type="ChEBI" id="CHEBI:58243"/>
        <dbReference type="ChEBI" id="CHEBI:456215"/>
        <dbReference type="EC" id="1.8.4.10"/>
    </reaction>
</comment>
<dbReference type="InterPro" id="IPR002500">
    <property type="entry name" value="PAPS_reduct_dom"/>
</dbReference>
<evidence type="ECO:0000256" key="12">
    <source>
        <dbReference type="ARBA" id="ARBA00032041"/>
    </source>
</evidence>
<dbReference type="Pfam" id="PF01507">
    <property type="entry name" value="PAPS_reduct"/>
    <property type="match status" value="1"/>
</dbReference>
<dbReference type="HAMAP" id="MF_00063">
    <property type="entry name" value="CysH"/>
    <property type="match status" value="1"/>
</dbReference>
<keyword evidence="17" id="KW-1185">Reference proteome</keyword>
<dbReference type="InterPro" id="IPR011798">
    <property type="entry name" value="APS_reductase"/>
</dbReference>
<dbReference type="NCBIfam" id="NF002537">
    <property type="entry name" value="PRK02090.1"/>
    <property type="match status" value="1"/>
</dbReference>
<evidence type="ECO:0000313" key="16">
    <source>
        <dbReference type="EMBL" id="ADJ22862.1"/>
    </source>
</evidence>
<comment type="cofactor">
    <cofactor evidence="14">
        <name>[4Fe-4S] cluster</name>
        <dbReference type="ChEBI" id="CHEBI:49883"/>
    </cofactor>
    <text evidence="14">Binds 1 [4Fe-4S] cluster per subunit.</text>
</comment>
<dbReference type="GO" id="GO:0051539">
    <property type="term" value="F:4 iron, 4 sulfur cluster binding"/>
    <property type="evidence" value="ECO:0007669"/>
    <property type="project" value="UniProtKB-UniRule"/>
</dbReference>
<organism evidence="16 17">
    <name type="scientific">Hyphomicrobium denitrificans (strain ATCC 51888 / DSM 1869 / NCIMB 11706 / TK 0415)</name>
    <dbReference type="NCBI Taxonomy" id="582899"/>
    <lineage>
        <taxon>Bacteria</taxon>
        <taxon>Pseudomonadati</taxon>
        <taxon>Pseudomonadota</taxon>
        <taxon>Alphaproteobacteria</taxon>
        <taxon>Hyphomicrobiales</taxon>
        <taxon>Hyphomicrobiaceae</taxon>
        <taxon>Hyphomicrobium</taxon>
    </lineage>
</organism>
<dbReference type="GO" id="GO:0046872">
    <property type="term" value="F:metal ion binding"/>
    <property type="evidence" value="ECO:0007669"/>
    <property type="project" value="UniProtKB-KW"/>
</dbReference>
<dbReference type="KEGG" id="hdn:Hden_1048"/>
<dbReference type="Gene3D" id="3.40.50.620">
    <property type="entry name" value="HUPs"/>
    <property type="match status" value="1"/>
</dbReference>
<dbReference type="AlphaFoldDB" id="D8JV46"/>
<keyword evidence="5 14" id="KW-0408">Iron</keyword>
<evidence type="ECO:0000259" key="15">
    <source>
        <dbReference type="Pfam" id="PF01507"/>
    </source>
</evidence>
<keyword evidence="2 14" id="KW-0963">Cytoplasm</keyword>
<dbReference type="GO" id="GO:0005737">
    <property type="term" value="C:cytoplasm"/>
    <property type="evidence" value="ECO:0007669"/>
    <property type="project" value="UniProtKB-SubCell"/>
</dbReference>
<reference evidence="17" key="1">
    <citation type="journal article" date="2011" name="J. Bacteriol.">
        <title>Genome sequences of eight morphologically diverse alphaproteobacteria.</title>
        <authorList>
            <consortium name="US DOE Joint Genome Institute"/>
            <person name="Brown P.J."/>
            <person name="Kysela D.T."/>
            <person name="Buechlein A."/>
            <person name="Hemmerich C."/>
            <person name="Brun Y.V."/>
        </authorList>
    </citation>
    <scope>NUCLEOTIDE SEQUENCE [LARGE SCALE GENOMIC DNA]</scope>
    <source>
        <strain evidence="17">ATCC 51888 / DSM 1869 / NCIB 11706 / TK 0415</strain>
    </source>
</reference>
<feature type="binding site" evidence="14">
    <location>
        <position position="226"/>
    </location>
    <ligand>
        <name>[4Fe-4S] cluster</name>
        <dbReference type="ChEBI" id="CHEBI:49883"/>
    </ligand>
</feature>
<evidence type="ECO:0000256" key="1">
    <source>
        <dbReference type="ARBA" id="ARBA00009732"/>
    </source>
</evidence>
<evidence type="ECO:0000256" key="7">
    <source>
        <dbReference type="ARBA" id="ARBA00024298"/>
    </source>
</evidence>
<dbReference type="NCBIfam" id="TIGR02055">
    <property type="entry name" value="APS_reductase"/>
    <property type="match status" value="1"/>
</dbReference>
<dbReference type="GO" id="GO:0019379">
    <property type="term" value="P:sulfate assimilation, phosphoadenylyl sulfate reduction by phosphoadenylyl-sulfate reductase (thioredoxin)"/>
    <property type="evidence" value="ECO:0007669"/>
    <property type="project" value="UniProtKB-UniRule"/>
</dbReference>
<dbReference type="GO" id="GO:0019344">
    <property type="term" value="P:cysteine biosynthetic process"/>
    <property type="evidence" value="ECO:0007669"/>
    <property type="project" value="InterPro"/>
</dbReference>
<evidence type="ECO:0000256" key="14">
    <source>
        <dbReference type="HAMAP-Rule" id="MF_00063"/>
    </source>
</evidence>
<evidence type="ECO:0000256" key="4">
    <source>
        <dbReference type="ARBA" id="ARBA00023002"/>
    </source>
</evidence>
<name>D8JV46_HYPDA</name>
<dbReference type="EC" id="1.8.4.10" evidence="9 14"/>
<dbReference type="CDD" id="cd23945">
    <property type="entry name" value="PAPS_reductase"/>
    <property type="match status" value="1"/>
</dbReference>
<comment type="similarity">
    <text evidence="1 14">Belongs to the PAPS reductase family. CysH subfamily.</text>
</comment>
<dbReference type="PANTHER" id="PTHR46482:SF9">
    <property type="entry name" value="5'-ADENYLYLSULFATE REDUCTASE 1, CHLOROPLASTIC"/>
    <property type="match status" value="1"/>
</dbReference>
<evidence type="ECO:0000313" key="17">
    <source>
        <dbReference type="Proteomes" id="UP000002033"/>
    </source>
</evidence>
<dbReference type="HOGENOM" id="CLU_044089_1_0_5"/>
<dbReference type="STRING" id="582899.Hden_1048"/>
<dbReference type="InterPro" id="IPR014729">
    <property type="entry name" value="Rossmann-like_a/b/a_fold"/>
</dbReference>
<protein>
    <recommendedName>
        <fullName evidence="10 14">Adenosine 5'-phosphosulfate reductase</fullName>
        <shortName evidence="14">APS reductase</shortName>
        <ecNumber evidence="9 14">1.8.4.10</ecNumber>
    </recommendedName>
    <alternativeName>
        <fullName evidence="12 14">5'-adenylylsulfate reductase</fullName>
    </alternativeName>
    <alternativeName>
        <fullName evidence="11 14">Thioredoxin-dependent 5'-adenylylsulfate reductase</fullName>
    </alternativeName>
</protein>
<keyword evidence="6 14" id="KW-0411">Iron-sulfur</keyword>